<sequence>MEASHASSQPDQPTWKALFHRQIRLHQCWRRGRYATRSVPLPDHGIAATPCLLASNAAYSLVFLRPDQFGNGADGELYVIGNTPDCPRQLVRLAPLGRPGLLNKSSLISAIPRQAMDSEAVVLILRTSAPMQLFLCAWHPGTGRLLVQTAIPGATTANIADRRGRWILVALDTDRWRLYDLQAMVEGQAVWSAPSSGGMGFCIGYDAFSSSSSSDQHAMQSKYRGSNGWIELVRMSKSSTRPDAVAWHAYVCRDGVRGDDSNEEEEGHGRANIILLTGMVRAIRRFHWSLLGDGDRLVLSVQGQHGEQALAVASRRHNIVLWRRPQREALLLPTHLPSYDLLVMTGWIEEAVRDNTGRIVSRHRTAGHLVLEAQSGTIVTTLTGYPTRQLKEIGIGAFMLVQPTSFARQRYQQQAIEDHGMKVLDVRSGTVVSRVPHLTPYDFTQTTPGPTHFLTFDAQERKLYLHDFAIGYV</sequence>
<protein>
    <submittedName>
        <fullName evidence="1">Uncharacterized protein</fullName>
    </submittedName>
</protein>
<dbReference type="OrthoDB" id="5585373at2759"/>
<evidence type="ECO:0000313" key="2">
    <source>
        <dbReference type="Proteomes" id="UP000278143"/>
    </source>
</evidence>
<proteinExistence type="predicted"/>
<evidence type="ECO:0000313" key="1">
    <source>
        <dbReference type="EMBL" id="RKP25360.1"/>
    </source>
</evidence>
<reference evidence="2" key="1">
    <citation type="journal article" date="2018" name="Nat. Microbiol.">
        <title>Leveraging single-cell genomics to expand the fungal tree of life.</title>
        <authorList>
            <person name="Ahrendt S.R."/>
            <person name="Quandt C.A."/>
            <person name="Ciobanu D."/>
            <person name="Clum A."/>
            <person name="Salamov A."/>
            <person name="Andreopoulos B."/>
            <person name="Cheng J.F."/>
            <person name="Woyke T."/>
            <person name="Pelin A."/>
            <person name="Henrissat B."/>
            <person name="Reynolds N.K."/>
            <person name="Benny G.L."/>
            <person name="Smith M.E."/>
            <person name="James T.Y."/>
            <person name="Grigoriev I.V."/>
        </authorList>
    </citation>
    <scope>NUCLEOTIDE SEQUENCE [LARGE SCALE GENOMIC DNA]</scope>
    <source>
        <strain evidence="2">Benny S71-1</strain>
    </source>
</reference>
<accession>A0A4P9Z1Q4</accession>
<gene>
    <name evidence="1" type="ORF">SYNPS1DRAFT_28908</name>
</gene>
<name>A0A4P9Z1Q4_9FUNG</name>
<dbReference type="EMBL" id="KZ989779">
    <property type="protein sequence ID" value="RKP25360.1"/>
    <property type="molecule type" value="Genomic_DNA"/>
</dbReference>
<organism evidence="1 2">
    <name type="scientific">Syncephalis pseudoplumigaleata</name>
    <dbReference type="NCBI Taxonomy" id="1712513"/>
    <lineage>
        <taxon>Eukaryota</taxon>
        <taxon>Fungi</taxon>
        <taxon>Fungi incertae sedis</taxon>
        <taxon>Zoopagomycota</taxon>
        <taxon>Zoopagomycotina</taxon>
        <taxon>Zoopagomycetes</taxon>
        <taxon>Zoopagales</taxon>
        <taxon>Piptocephalidaceae</taxon>
        <taxon>Syncephalis</taxon>
    </lineage>
</organism>
<keyword evidence="2" id="KW-1185">Reference proteome</keyword>
<dbReference type="Proteomes" id="UP000278143">
    <property type="component" value="Unassembled WGS sequence"/>
</dbReference>
<dbReference type="AlphaFoldDB" id="A0A4P9Z1Q4"/>